<reference evidence="1" key="1">
    <citation type="submission" date="2018-04" db="EMBL/GenBank/DDBJ databases">
        <authorList>
            <person name="Go L.Y."/>
            <person name="Mitchell J.A."/>
        </authorList>
    </citation>
    <scope>NUCLEOTIDE SEQUENCE</scope>
    <source>
        <strain evidence="1">WBAD</strain>
    </source>
</reference>
<gene>
    <name evidence="1" type="ORF">WBAD_0182</name>
</gene>
<proteinExistence type="predicted"/>
<dbReference type="EMBL" id="OUNE01000034">
    <property type="protein sequence ID" value="SPP32809.1"/>
    <property type="molecule type" value="Genomic_DNA"/>
</dbReference>
<organism evidence="1">
    <name type="scientific">Wolbachia endosymbiont of Aleurodicus dispersus</name>
    <dbReference type="NCBI Taxonomy" id="1288877"/>
    <lineage>
        <taxon>Bacteria</taxon>
        <taxon>Pseudomonadati</taxon>
        <taxon>Pseudomonadota</taxon>
        <taxon>Alphaproteobacteria</taxon>
        <taxon>Rickettsiales</taxon>
        <taxon>Anaplasmataceae</taxon>
        <taxon>Wolbachieae</taxon>
        <taxon>Wolbachia</taxon>
    </lineage>
</organism>
<dbReference type="AlphaFoldDB" id="A0A3B0JC66"/>
<name>A0A3B0JC66_9RICK</name>
<evidence type="ECO:0000313" key="1">
    <source>
        <dbReference type="EMBL" id="SPP32809.1"/>
    </source>
</evidence>
<protein>
    <submittedName>
        <fullName evidence="1">Uncharacterized protein</fullName>
    </submittedName>
</protein>
<sequence>MGQYTFKVDGKDPLYKKLIKLPTAYYRLKQDNNSYTIDSHIGTAVLGDISDIKLQKKDDKIVLCKGDSILTLQNGENFIIEQEDIIGENRNDIIQKLISGEEVLISATYIAGSPNFGVGLSFYNPDEDSLTGALKFINFYDKSDPILQKIKKEKDGLYFTLEDDNADHSKTIYISDKDGNHLPGYDNYRYQYKEGHLMY</sequence>
<accession>A0A3B0JC66</accession>